<reference evidence="2 3" key="1">
    <citation type="submission" date="2016-01" db="EMBL/GenBank/DDBJ databases">
        <authorList>
            <person name="Oliw E.H."/>
        </authorList>
    </citation>
    <scope>NUCLEOTIDE SEQUENCE [LARGE SCALE GENOMIC DNA]</scope>
    <source>
        <strain evidence="2">LMG 22029</strain>
    </source>
</reference>
<evidence type="ECO:0000256" key="1">
    <source>
        <dbReference type="SAM" id="MobiDB-lite"/>
    </source>
</evidence>
<organism evidence="2 3">
    <name type="scientific">Caballeronia sordidicola</name>
    <name type="common">Burkholderia sordidicola</name>
    <dbReference type="NCBI Taxonomy" id="196367"/>
    <lineage>
        <taxon>Bacteria</taxon>
        <taxon>Pseudomonadati</taxon>
        <taxon>Pseudomonadota</taxon>
        <taxon>Betaproteobacteria</taxon>
        <taxon>Burkholderiales</taxon>
        <taxon>Burkholderiaceae</taxon>
        <taxon>Caballeronia</taxon>
    </lineage>
</organism>
<feature type="region of interest" description="Disordered" evidence="1">
    <location>
        <begin position="1"/>
        <end position="34"/>
    </location>
</feature>
<sequence length="34" mass="3804">MMGRPRCLKGLPDNNNASVGDEERQSTLAIDRMK</sequence>
<evidence type="ECO:0000313" key="3">
    <source>
        <dbReference type="Proteomes" id="UP000054893"/>
    </source>
</evidence>
<feature type="compositionally biased region" description="Basic and acidic residues" evidence="1">
    <location>
        <begin position="21"/>
        <end position="34"/>
    </location>
</feature>
<dbReference type="Proteomes" id="UP000054893">
    <property type="component" value="Unassembled WGS sequence"/>
</dbReference>
<gene>
    <name evidence="2" type="ORF">AWB64_01418</name>
</gene>
<dbReference type="AlphaFoldDB" id="A0A158FJU8"/>
<evidence type="ECO:0000313" key="2">
    <source>
        <dbReference type="EMBL" id="SAL20196.1"/>
    </source>
</evidence>
<accession>A0A158FJU8</accession>
<name>A0A158FJU8_CABSO</name>
<dbReference type="EMBL" id="FCOC02000003">
    <property type="protein sequence ID" value="SAL20196.1"/>
    <property type="molecule type" value="Genomic_DNA"/>
</dbReference>
<proteinExistence type="predicted"/>
<protein>
    <submittedName>
        <fullName evidence="2">Uncharacterized protein</fullName>
    </submittedName>
</protein>